<dbReference type="SUPFAM" id="SSF51735">
    <property type="entry name" value="NAD(P)-binding Rossmann-fold domains"/>
    <property type="match status" value="1"/>
</dbReference>
<feature type="domain" description="Saccharopine dehydrogenase NADP binding" evidence="1">
    <location>
        <begin position="6"/>
        <end position="132"/>
    </location>
</feature>
<accession>A0ABT2H3I7</accession>
<evidence type="ECO:0000313" key="2">
    <source>
        <dbReference type="EMBL" id="MCS5734506.1"/>
    </source>
</evidence>
<gene>
    <name evidence="2" type="ORF">N1032_12225</name>
</gene>
<dbReference type="Gene3D" id="3.40.50.720">
    <property type="entry name" value="NAD(P)-binding Rossmann-like Domain"/>
    <property type="match status" value="1"/>
</dbReference>
<reference evidence="2" key="1">
    <citation type="submission" date="2022-08" db="EMBL/GenBank/DDBJ databases">
        <authorList>
            <person name="Deng Y."/>
            <person name="Han X.-F."/>
            <person name="Zhang Y.-Q."/>
        </authorList>
    </citation>
    <scope>NUCLEOTIDE SEQUENCE</scope>
    <source>
        <strain evidence="2">CPCC 203386</strain>
    </source>
</reference>
<dbReference type="InterPro" id="IPR036291">
    <property type="entry name" value="NAD(P)-bd_dom_sf"/>
</dbReference>
<dbReference type="Pfam" id="PF03435">
    <property type="entry name" value="Sacchrp_dh_NADP"/>
    <property type="match status" value="1"/>
</dbReference>
<dbReference type="InterPro" id="IPR005097">
    <property type="entry name" value="Sacchrp_dh_NADP-bd"/>
</dbReference>
<dbReference type="Proteomes" id="UP001165586">
    <property type="component" value="Unassembled WGS sequence"/>
</dbReference>
<dbReference type="PANTHER" id="PTHR12286:SF5">
    <property type="entry name" value="SACCHAROPINE DEHYDROGENASE-LIKE OXIDOREDUCTASE"/>
    <property type="match status" value="1"/>
</dbReference>
<sequence length="373" mass="38900">MHTHDIVVYGATGFTGRLVCEYLVERSAELGGLRWAMAGRSIEKLENLRHEIGADGAALLVADTADPASIDAMAASARLVLTTVGPYQLYGSPVVAACAAAGTDYVDLCGEPHWMRAMIDEHSAAARQSGARILFSCGFDSIPSELGVWTVQRAAIERFGEPLPRVRGRLTTFVGGPGGGSMASGRATAEAAADDPAIAALLADPFALTPGFVGPPQPSGSEAGSEPDVGAVRPFFLAPTDVQNVHRSNLLLGHRYGADLVYDEMLVGESAFTPPPGAPLAPGEGPSTAAMNDGSFETVFIGSHPDGRELRAVVASSKDPGFLTTSRMVVETALGLLERQDVAPGVWTPGAALEGDLVNRLAERAFMTFAVLD</sequence>
<proteinExistence type="predicted"/>
<dbReference type="EMBL" id="JANLCJ010000004">
    <property type="protein sequence ID" value="MCS5734506.1"/>
    <property type="molecule type" value="Genomic_DNA"/>
</dbReference>
<evidence type="ECO:0000313" key="3">
    <source>
        <dbReference type="Proteomes" id="UP001165586"/>
    </source>
</evidence>
<dbReference type="InterPro" id="IPR051276">
    <property type="entry name" value="Saccharopine_DH-like_oxidrdct"/>
</dbReference>
<protein>
    <submittedName>
        <fullName evidence="2">Saccharopine dehydrogenase NADP-binding domain-containing protein</fullName>
    </submittedName>
</protein>
<comment type="caution">
    <text evidence="2">The sequence shown here is derived from an EMBL/GenBank/DDBJ whole genome shotgun (WGS) entry which is preliminary data.</text>
</comment>
<dbReference type="RefSeq" id="WP_259539369.1">
    <property type="nucleotide sequence ID" value="NZ_JANLCJ010000004.1"/>
</dbReference>
<name>A0ABT2H3I7_9MICO</name>
<dbReference type="PANTHER" id="PTHR12286">
    <property type="entry name" value="SACCHAROPINE DEHYDROGENASE-LIKE OXIDOREDUCTASE"/>
    <property type="match status" value="1"/>
</dbReference>
<organism evidence="2 3">
    <name type="scientific">Herbiconiux daphne</name>
    <dbReference type="NCBI Taxonomy" id="2970914"/>
    <lineage>
        <taxon>Bacteria</taxon>
        <taxon>Bacillati</taxon>
        <taxon>Actinomycetota</taxon>
        <taxon>Actinomycetes</taxon>
        <taxon>Micrococcales</taxon>
        <taxon>Microbacteriaceae</taxon>
        <taxon>Herbiconiux</taxon>
    </lineage>
</organism>
<keyword evidence="3" id="KW-1185">Reference proteome</keyword>
<evidence type="ECO:0000259" key="1">
    <source>
        <dbReference type="Pfam" id="PF03435"/>
    </source>
</evidence>